<organism evidence="3 4">
    <name type="scientific">Parasitella parasitica</name>
    <dbReference type="NCBI Taxonomy" id="35722"/>
    <lineage>
        <taxon>Eukaryota</taxon>
        <taxon>Fungi</taxon>
        <taxon>Fungi incertae sedis</taxon>
        <taxon>Mucoromycota</taxon>
        <taxon>Mucoromycotina</taxon>
        <taxon>Mucoromycetes</taxon>
        <taxon>Mucorales</taxon>
        <taxon>Mucorineae</taxon>
        <taxon>Mucoraceae</taxon>
        <taxon>Parasitella</taxon>
    </lineage>
</organism>
<feature type="region of interest" description="Disordered" evidence="1">
    <location>
        <begin position="110"/>
        <end position="161"/>
    </location>
</feature>
<accession>A0A0B7NVR3</accession>
<feature type="compositionally biased region" description="Low complexity" evidence="1">
    <location>
        <begin position="137"/>
        <end position="146"/>
    </location>
</feature>
<evidence type="ECO:0000256" key="2">
    <source>
        <dbReference type="SAM" id="Phobius"/>
    </source>
</evidence>
<evidence type="ECO:0000313" key="3">
    <source>
        <dbReference type="EMBL" id="CEP19388.1"/>
    </source>
</evidence>
<name>A0A0B7NVR3_9FUNG</name>
<evidence type="ECO:0000256" key="1">
    <source>
        <dbReference type="SAM" id="MobiDB-lite"/>
    </source>
</evidence>
<feature type="transmembrane region" description="Helical" evidence="2">
    <location>
        <begin position="21"/>
        <end position="42"/>
    </location>
</feature>
<reference evidence="3 4" key="1">
    <citation type="submission" date="2014-09" db="EMBL/GenBank/DDBJ databases">
        <authorList>
            <person name="Ellenberger Sabrina"/>
        </authorList>
    </citation>
    <scope>NUCLEOTIDE SEQUENCE [LARGE SCALE GENOMIC DNA]</scope>
    <source>
        <strain evidence="3 4">CBS 412.66</strain>
    </source>
</reference>
<dbReference type="AlphaFoldDB" id="A0A0B7NVR3"/>
<dbReference type="Proteomes" id="UP000054107">
    <property type="component" value="Unassembled WGS sequence"/>
</dbReference>
<evidence type="ECO:0000313" key="4">
    <source>
        <dbReference type="Proteomes" id="UP000054107"/>
    </source>
</evidence>
<feature type="transmembrane region" description="Helical" evidence="2">
    <location>
        <begin position="62"/>
        <end position="81"/>
    </location>
</feature>
<protein>
    <submittedName>
        <fullName evidence="3">Uncharacterized protein</fullName>
    </submittedName>
</protein>
<keyword evidence="2" id="KW-0812">Transmembrane</keyword>
<keyword evidence="2" id="KW-0472">Membrane</keyword>
<dbReference type="EMBL" id="LN734024">
    <property type="protein sequence ID" value="CEP19388.1"/>
    <property type="molecule type" value="Genomic_DNA"/>
</dbReference>
<keyword evidence="2" id="KW-1133">Transmembrane helix</keyword>
<dbReference type="OrthoDB" id="2261101at2759"/>
<sequence>MPSKDDIKLELINYQPSQEEMLVVRLAVFNFITLATIGAASLGMSARLWARSRATAQKPATAIPTILGTFAGLTCGGVLGMDKGMHKLRESLPKESRLLEIIHENDQLRQQQQQETLFSKPTSSSEQDNEPSLSFDQQQQQQQQQQHNTKPIAIVDHEIQQ</sequence>
<feature type="compositionally biased region" description="Polar residues" evidence="1">
    <location>
        <begin position="115"/>
        <end position="136"/>
    </location>
</feature>
<gene>
    <name evidence="3" type="primary">PARPA_13703.1 scaffold 47024</name>
</gene>
<proteinExistence type="predicted"/>
<keyword evidence="4" id="KW-1185">Reference proteome</keyword>